<reference evidence="10" key="1">
    <citation type="submission" date="2020-10" db="EMBL/GenBank/DDBJ databases">
        <authorList>
            <person name="Gilroy R."/>
        </authorList>
    </citation>
    <scope>NUCLEOTIDE SEQUENCE</scope>
    <source>
        <strain evidence="10">517</strain>
    </source>
</reference>
<reference evidence="10" key="2">
    <citation type="journal article" date="2021" name="PeerJ">
        <title>Extensive microbial diversity within the chicken gut microbiome revealed by metagenomics and culture.</title>
        <authorList>
            <person name="Gilroy R."/>
            <person name="Ravi A."/>
            <person name="Getino M."/>
            <person name="Pursley I."/>
            <person name="Horton D.L."/>
            <person name="Alikhan N.F."/>
            <person name="Baker D."/>
            <person name="Gharbi K."/>
            <person name="Hall N."/>
            <person name="Watson M."/>
            <person name="Adriaenssens E.M."/>
            <person name="Foster-Nyarko E."/>
            <person name="Jarju S."/>
            <person name="Secka A."/>
            <person name="Antonio M."/>
            <person name="Oren A."/>
            <person name="Chaudhuri R.R."/>
            <person name="La Ragione R."/>
            <person name="Hildebrand F."/>
            <person name="Pallen M.J."/>
        </authorList>
    </citation>
    <scope>NUCLEOTIDE SEQUENCE</scope>
    <source>
        <strain evidence="10">517</strain>
    </source>
</reference>
<evidence type="ECO:0000313" key="11">
    <source>
        <dbReference type="Proteomes" id="UP000727857"/>
    </source>
</evidence>
<dbReference type="PRINTS" id="PR00059">
    <property type="entry name" value="RIBOSOMALL6"/>
</dbReference>
<evidence type="ECO:0000256" key="2">
    <source>
        <dbReference type="ARBA" id="ARBA00022730"/>
    </source>
</evidence>
<evidence type="ECO:0000256" key="5">
    <source>
        <dbReference type="ARBA" id="ARBA00023274"/>
    </source>
</evidence>
<keyword evidence="5 6" id="KW-0687">Ribonucleoprotein</keyword>
<dbReference type="AlphaFoldDB" id="A0A940ID73"/>
<comment type="similarity">
    <text evidence="1 6 7">Belongs to the universal ribosomal protein uL6 family.</text>
</comment>
<dbReference type="EMBL" id="JADINF010000064">
    <property type="protein sequence ID" value="MBO8423897.1"/>
    <property type="molecule type" value="Genomic_DNA"/>
</dbReference>
<dbReference type="HAMAP" id="MF_01365_B">
    <property type="entry name" value="Ribosomal_uL6_B"/>
    <property type="match status" value="1"/>
</dbReference>
<dbReference type="GO" id="GO:0003735">
    <property type="term" value="F:structural constituent of ribosome"/>
    <property type="evidence" value="ECO:0007669"/>
    <property type="project" value="UniProtKB-UniRule"/>
</dbReference>
<feature type="domain" description="Large ribosomal subunit protein uL6 alpha-beta" evidence="9">
    <location>
        <begin position="92"/>
        <end position="165"/>
    </location>
</feature>
<protein>
    <recommendedName>
        <fullName evidence="6">Large ribosomal subunit protein uL6</fullName>
    </recommendedName>
</protein>
<name>A0A940ID73_9FIRM</name>
<organism evidence="10 11">
    <name type="scientific">Candidatus Stercoripulliclostridium pullicola</name>
    <dbReference type="NCBI Taxonomy" id="2840953"/>
    <lineage>
        <taxon>Bacteria</taxon>
        <taxon>Bacillati</taxon>
        <taxon>Bacillota</taxon>
        <taxon>Clostridia</taxon>
        <taxon>Eubacteriales</taxon>
        <taxon>Candidatus Stercoripulliclostridium</taxon>
    </lineage>
</organism>
<evidence type="ECO:0000313" key="10">
    <source>
        <dbReference type="EMBL" id="MBO8423897.1"/>
    </source>
</evidence>
<sequence length="180" mass="19288">MSRIGRAPIKLNQGISVDYAAGVVTVKGPLGTLTQKIENDKISVEVANGEVHVKRASEAKNVKAAHGLYRALIHNMVVGVEKGYSKNLIINGVGYKAVAQGNKVVLSVGYSHTVDVIAPEGLKVEVVSPTEISVKGIDKEKVGQFAADIKAIRKPEPYHGYGIQYKDETILRKEGKTAGK</sequence>
<dbReference type="GO" id="GO:0019843">
    <property type="term" value="F:rRNA binding"/>
    <property type="evidence" value="ECO:0007669"/>
    <property type="project" value="UniProtKB-UniRule"/>
</dbReference>
<keyword evidence="2 6" id="KW-0699">rRNA-binding</keyword>
<evidence type="ECO:0000256" key="4">
    <source>
        <dbReference type="ARBA" id="ARBA00022980"/>
    </source>
</evidence>
<dbReference type="GO" id="GO:0022625">
    <property type="term" value="C:cytosolic large ribosomal subunit"/>
    <property type="evidence" value="ECO:0007669"/>
    <property type="project" value="UniProtKB-UniRule"/>
</dbReference>
<evidence type="ECO:0000256" key="1">
    <source>
        <dbReference type="ARBA" id="ARBA00009356"/>
    </source>
</evidence>
<evidence type="ECO:0000256" key="8">
    <source>
        <dbReference type="RuleBase" id="RU003870"/>
    </source>
</evidence>
<dbReference type="InterPro" id="IPR019906">
    <property type="entry name" value="Ribosomal_uL6_bac-type"/>
</dbReference>
<dbReference type="PANTHER" id="PTHR11655:SF14">
    <property type="entry name" value="LARGE RIBOSOMAL SUBUNIT PROTEIN UL6M"/>
    <property type="match status" value="1"/>
</dbReference>
<comment type="caution">
    <text evidence="10">The sequence shown here is derived from an EMBL/GenBank/DDBJ whole genome shotgun (WGS) entry which is preliminary data.</text>
</comment>
<dbReference type="FunFam" id="3.90.930.12:FF:000002">
    <property type="entry name" value="50S ribosomal protein L6"/>
    <property type="match status" value="1"/>
</dbReference>
<evidence type="ECO:0000256" key="7">
    <source>
        <dbReference type="RuleBase" id="RU003869"/>
    </source>
</evidence>
<dbReference type="PIRSF" id="PIRSF002162">
    <property type="entry name" value="Ribosomal_L6"/>
    <property type="match status" value="1"/>
</dbReference>
<dbReference type="InterPro" id="IPR020040">
    <property type="entry name" value="Ribosomal_uL6_a/b-dom"/>
</dbReference>
<proteinExistence type="inferred from homology"/>
<dbReference type="InterPro" id="IPR036789">
    <property type="entry name" value="Ribosomal_uL6-like_a/b-dom_sf"/>
</dbReference>
<evidence type="ECO:0000256" key="6">
    <source>
        <dbReference type="HAMAP-Rule" id="MF_01365"/>
    </source>
</evidence>
<evidence type="ECO:0000256" key="3">
    <source>
        <dbReference type="ARBA" id="ARBA00022884"/>
    </source>
</evidence>
<comment type="subunit">
    <text evidence="6">Part of the 50S ribosomal subunit.</text>
</comment>
<dbReference type="InterPro" id="IPR000702">
    <property type="entry name" value="Ribosomal_uL6-like"/>
</dbReference>
<gene>
    <name evidence="6 10" type="primary">rplF</name>
    <name evidence="10" type="ORF">IAB16_02605</name>
</gene>
<dbReference type="NCBIfam" id="TIGR03654">
    <property type="entry name" value="L6_bact"/>
    <property type="match status" value="1"/>
</dbReference>
<comment type="function">
    <text evidence="6 8">This protein binds to the 23S rRNA, and is important in its secondary structure. It is located near the subunit interface in the base of the L7/L12 stalk, and near the tRNA binding site of the peptidyltransferase center.</text>
</comment>
<dbReference type="GO" id="GO:0002181">
    <property type="term" value="P:cytoplasmic translation"/>
    <property type="evidence" value="ECO:0007669"/>
    <property type="project" value="TreeGrafter"/>
</dbReference>
<dbReference type="SUPFAM" id="SSF56053">
    <property type="entry name" value="Ribosomal protein L6"/>
    <property type="match status" value="2"/>
</dbReference>
<accession>A0A940ID73</accession>
<dbReference type="FunFam" id="3.90.930.12:FF:000001">
    <property type="entry name" value="50S ribosomal protein L6"/>
    <property type="match status" value="1"/>
</dbReference>
<keyword evidence="3 6" id="KW-0694">RNA-binding</keyword>
<keyword evidence="4 6" id="KW-0689">Ribosomal protein</keyword>
<dbReference type="Pfam" id="PF00347">
    <property type="entry name" value="Ribosomal_L6"/>
    <property type="match status" value="2"/>
</dbReference>
<dbReference type="Proteomes" id="UP000727857">
    <property type="component" value="Unassembled WGS sequence"/>
</dbReference>
<feature type="domain" description="Large ribosomal subunit protein uL6 alpha-beta" evidence="9">
    <location>
        <begin position="14"/>
        <end position="83"/>
    </location>
</feature>
<evidence type="ECO:0000259" key="9">
    <source>
        <dbReference type="Pfam" id="PF00347"/>
    </source>
</evidence>
<dbReference type="Gene3D" id="3.90.930.12">
    <property type="entry name" value="Ribosomal protein L6, alpha-beta domain"/>
    <property type="match status" value="2"/>
</dbReference>
<dbReference type="PANTHER" id="PTHR11655">
    <property type="entry name" value="60S/50S RIBOSOMAL PROTEIN L6/L9"/>
    <property type="match status" value="1"/>
</dbReference>